<accession>A0A5N6EDE6</accession>
<evidence type="ECO:0000256" key="1">
    <source>
        <dbReference type="ARBA" id="ARBA00008056"/>
    </source>
</evidence>
<evidence type="ECO:0000313" key="3">
    <source>
        <dbReference type="EMBL" id="KAB8215085.1"/>
    </source>
</evidence>
<reference evidence="3 4" key="1">
    <citation type="submission" date="2019-04" db="EMBL/GenBank/DDBJ databases">
        <title>Fungal friends and foes A comparative genomics study of 23 Aspergillus species from section Flavi.</title>
        <authorList>
            <consortium name="DOE Joint Genome Institute"/>
            <person name="Kjaerbolling I."/>
            <person name="Vesth T.C."/>
            <person name="Frisvad J.C."/>
            <person name="Nybo J.L."/>
            <person name="Theobald S."/>
            <person name="Kildgaard S."/>
            <person name="Petersen T.I."/>
            <person name="Kuo A."/>
            <person name="Sato A."/>
            <person name="Lyhne E.K."/>
            <person name="Kogle M.E."/>
            <person name="Wiebenga A."/>
            <person name="Kun R.S."/>
            <person name="Lubbers R.J."/>
            <person name="Makela M.R."/>
            <person name="Barry K."/>
            <person name="Chovatia M."/>
            <person name="Clum A."/>
            <person name="Daum C."/>
            <person name="Haridas S."/>
            <person name="He G."/>
            <person name="LaButti K."/>
            <person name="Lipzen A."/>
            <person name="Mondo S."/>
            <person name="Pangilinan J."/>
            <person name="Riley R."/>
            <person name="Salamov A."/>
            <person name="Simmons B.A."/>
            <person name="Magnuson J.K."/>
            <person name="Henrissat B."/>
            <person name="Mortensen U.H."/>
            <person name="Larsen T.O."/>
            <person name="De vries R.P."/>
            <person name="Grigoriev I.V."/>
            <person name="Machida M."/>
            <person name="Baker S.E."/>
            <person name="Andersen M.R."/>
        </authorList>
    </citation>
    <scope>NUCLEOTIDE SEQUENCE [LARGE SCALE GENOMIC DNA]</scope>
    <source>
        <strain evidence="3 4">CBS 126849</strain>
    </source>
</reference>
<feature type="domain" description="Isopenicillin N synthase-like Fe(2+) 2OG dioxygenase" evidence="2">
    <location>
        <begin position="122"/>
        <end position="208"/>
    </location>
</feature>
<comment type="similarity">
    <text evidence="1">Belongs to the iron/ascorbate-dependent oxidoreductase family.</text>
</comment>
<sequence>MSERVVPVISLKERTEEITQQLVEAAETAGFFDLPPEVKRKTPHNNITNNSWEYKAQLRPSAGMYDQKESLWLQSRSEWPSDQDVPGFRETTTNFMGKCAAISNRLLTCFAVALGFPSDYFCNANHVTLLFQRDDEDGLEICPGRESPTSFAKGDVFSPLPAKTGQIVVNIGDILMAWSDDRLKSTFQRVRATDVGKSPSRFSIAYFNQGRKNFIRQGPLKK</sequence>
<keyword evidence="4" id="KW-1185">Reference proteome</keyword>
<gene>
    <name evidence="3" type="ORF">BDV33DRAFT_227851</name>
</gene>
<dbReference type="Proteomes" id="UP000326799">
    <property type="component" value="Unassembled WGS sequence"/>
</dbReference>
<evidence type="ECO:0000313" key="4">
    <source>
        <dbReference type="Proteomes" id="UP000326799"/>
    </source>
</evidence>
<dbReference type="InterPro" id="IPR050231">
    <property type="entry name" value="Iron_ascorbate_oxido_reductase"/>
</dbReference>
<dbReference type="EMBL" id="ML733512">
    <property type="protein sequence ID" value="KAB8215085.1"/>
    <property type="molecule type" value="Genomic_DNA"/>
</dbReference>
<organism evidence="3 4">
    <name type="scientific">Aspergillus novoparasiticus</name>
    <dbReference type="NCBI Taxonomy" id="986946"/>
    <lineage>
        <taxon>Eukaryota</taxon>
        <taxon>Fungi</taxon>
        <taxon>Dikarya</taxon>
        <taxon>Ascomycota</taxon>
        <taxon>Pezizomycotina</taxon>
        <taxon>Eurotiomycetes</taxon>
        <taxon>Eurotiomycetidae</taxon>
        <taxon>Eurotiales</taxon>
        <taxon>Aspergillaceae</taxon>
        <taxon>Aspergillus</taxon>
        <taxon>Aspergillus subgen. Circumdati</taxon>
    </lineage>
</organism>
<name>A0A5N6EDE6_9EURO</name>
<dbReference type="Pfam" id="PF03171">
    <property type="entry name" value="2OG-FeII_Oxy"/>
    <property type="match status" value="1"/>
</dbReference>
<dbReference type="AlphaFoldDB" id="A0A5N6EDE6"/>
<dbReference type="PANTHER" id="PTHR47990">
    <property type="entry name" value="2-OXOGLUTARATE (2OG) AND FE(II)-DEPENDENT OXYGENASE SUPERFAMILY PROTEIN-RELATED"/>
    <property type="match status" value="1"/>
</dbReference>
<dbReference type="InterPro" id="IPR027443">
    <property type="entry name" value="IPNS-like_sf"/>
</dbReference>
<evidence type="ECO:0000259" key="2">
    <source>
        <dbReference type="Pfam" id="PF03171"/>
    </source>
</evidence>
<dbReference type="InterPro" id="IPR044861">
    <property type="entry name" value="IPNS-like_FE2OG_OXY"/>
</dbReference>
<protein>
    <recommendedName>
        <fullName evidence="2">Isopenicillin N synthase-like Fe(2+) 2OG dioxygenase domain-containing protein</fullName>
    </recommendedName>
</protein>
<proteinExistence type="inferred from homology"/>
<dbReference type="SUPFAM" id="SSF51197">
    <property type="entry name" value="Clavaminate synthase-like"/>
    <property type="match status" value="1"/>
</dbReference>
<dbReference type="Gene3D" id="2.60.120.330">
    <property type="entry name" value="B-lactam Antibiotic, Isopenicillin N Synthase, Chain"/>
    <property type="match status" value="2"/>
</dbReference>